<dbReference type="AlphaFoldDB" id="A0A182MCZ7"/>
<dbReference type="Proteomes" id="UP000075883">
    <property type="component" value="Unassembled WGS sequence"/>
</dbReference>
<evidence type="ECO:0000313" key="2">
    <source>
        <dbReference type="Proteomes" id="UP000075883"/>
    </source>
</evidence>
<dbReference type="STRING" id="139723.A0A182MCZ7"/>
<reference evidence="1" key="2">
    <citation type="submission" date="2020-05" db="UniProtKB">
        <authorList>
            <consortium name="EnsemblMetazoa"/>
        </authorList>
    </citation>
    <scope>IDENTIFICATION</scope>
    <source>
        <strain evidence="1">A-37</strain>
    </source>
</reference>
<organism evidence="1 2">
    <name type="scientific">Anopheles culicifacies</name>
    <dbReference type="NCBI Taxonomy" id="139723"/>
    <lineage>
        <taxon>Eukaryota</taxon>
        <taxon>Metazoa</taxon>
        <taxon>Ecdysozoa</taxon>
        <taxon>Arthropoda</taxon>
        <taxon>Hexapoda</taxon>
        <taxon>Insecta</taxon>
        <taxon>Pterygota</taxon>
        <taxon>Neoptera</taxon>
        <taxon>Endopterygota</taxon>
        <taxon>Diptera</taxon>
        <taxon>Nematocera</taxon>
        <taxon>Culicoidea</taxon>
        <taxon>Culicidae</taxon>
        <taxon>Anophelinae</taxon>
        <taxon>Anopheles</taxon>
        <taxon>culicifacies species complex</taxon>
    </lineage>
</organism>
<dbReference type="EnsemblMetazoa" id="ACUA015282-RA">
    <property type="protein sequence ID" value="ACUA015282-PA"/>
    <property type="gene ID" value="ACUA015282"/>
</dbReference>
<keyword evidence="2" id="KW-1185">Reference proteome</keyword>
<accession>A0A182MCZ7</accession>
<proteinExistence type="predicted"/>
<name>A0A182MCZ7_9DIPT</name>
<protein>
    <submittedName>
        <fullName evidence="1">Uncharacterized protein</fullName>
    </submittedName>
</protein>
<dbReference type="VEuPathDB" id="VectorBase:ACUA015282"/>
<reference evidence="2" key="1">
    <citation type="submission" date="2013-09" db="EMBL/GenBank/DDBJ databases">
        <title>The Genome Sequence of Anopheles culicifacies species A.</title>
        <authorList>
            <consortium name="The Broad Institute Genomics Platform"/>
            <person name="Neafsey D.E."/>
            <person name="Besansky N."/>
            <person name="Howell P."/>
            <person name="Walton C."/>
            <person name="Young S.K."/>
            <person name="Zeng Q."/>
            <person name="Gargeya S."/>
            <person name="Fitzgerald M."/>
            <person name="Haas B."/>
            <person name="Abouelleil A."/>
            <person name="Allen A.W."/>
            <person name="Alvarado L."/>
            <person name="Arachchi H.M."/>
            <person name="Berlin A.M."/>
            <person name="Chapman S.B."/>
            <person name="Gainer-Dewar J."/>
            <person name="Goldberg J."/>
            <person name="Griggs A."/>
            <person name="Gujja S."/>
            <person name="Hansen M."/>
            <person name="Howarth C."/>
            <person name="Imamovic A."/>
            <person name="Ireland A."/>
            <person name="Larimer J."/>
            <person name="McCowan C."/>
            <person name="Murphy C."/>
            <person name="Pearson M."/>
            <person name="Poon T.W."/>
            <person name="Priest M."/>
            <person name="Roberts A."/>
            <person name="Saif S."/>
            <person name="Shea T."/>
            <person name="Sisk P."/>
            <person name="Sykes S."/>
            <person name="Wortman J."/>
            <person name="Nusbaum C."/>
            <person name="Birren B."/>
        </authorList>
    </citation>
    <scope>NUCLEOTIDE SEQUENCE [LARGE SCALE GENOMIC DNA]</scope>
    <source>
        <strain evidence="2">A-37</strain>
    </source>
</reference>
<dbReference type="EMBL" id="AXCM01018457">
    <property type="status" value="NOT_ANNOTATED_CDS"/>
    <property type="molecule type" value="Genomic_DNA"/>
</dbReference>
<sequence length="117" mass="13241">MAETIDLAGGSSGLTNNLLDDNNRKNGSVRVQIVPSQPKTLSHLPTRPPVDLAFHNLTYRVKEGRRNIFLLCVVPQNVSDLALYHQELKGESWSRVLEITTRFTRRSVQSQLPNRFT</sequence>
<evidence type="ECO:0000313" key="1">
    <source>
        <dbReference type="EnsemblMetazoa" id="ACUA015282-PA"/>
    </source>
</evidence>